<dbReference type="AlphaFoldDB" id="A0A1E1KQP1"/>
<gene>
    <name evidence="2" type="ORF">RCO7_08316</name>
</gene>
<name>A0A1E1KQP1_9HELO</name>
<sequence length="308" mass="35472">MPTISEDIQFNEGFVESSMYFLARDKLFEVEKPYSLRYPPDEGLPQSNIKRETVKVAIRNMRKGEPHSLERNGFQVIHIQSAMDYVDFADDELIKTVYLPELQTALLQELGGKHVHVMDFAVRRRHSQFPISTGKEFETLQPAALAHIDFTVREGERLIQVMYGERAIELLRGHWQIINIWKPLRGPLNDWPLALCDAQCVDFRNDIMAGDLVYEDFATENLQIMHNPHQEWFYLPDQTTSEVLIFKSADSKHSDAPASPHAAFYNSKVASDELPRESIDCRAFVFYTSLPDYPPVVEDIFQALPTHS</sequence>
<dbReference type="InterPro" id="IPR044053">
    <property type="entry name" value="AsaB-like"/>
</dbReference>
<accession>A0A1E1KQP1</accession>
<evidence type="ECO:0000256" key="1">
    <source>
        <dbReference type="ARBA" id="ARBA00023604"/>
    </source>
</evidence>
<proteinExistence type="inferred from homology"/>
<dbReference type="PANTHER" id="PTHR34598:SF3">
    <property type="entry name" value="OXIDOREDUCTASE AN1597"/>
    <property type="match status" value="1"/>
</dbReference>
<comment type="caution">
    <text evidence="2">The sequence shown here is derived from an EMBL/GenBank/DDBJ whole genome shotgun (WGS) entry which is preliminary data.</text>
</comment>
<keyword evidence="3" id="KW-1185">Reference proteome</keyword>
<evidence type="ECO:0000313" key="2">
    <source>
        <dbReference type="EMBL" id="CZT00336.1"/>
    </source>
</evidence>
<dbReference type="Proteomes" id="UP000178129">
    <property type="component" value="Unassembled WGS sequence"/>
</dbReference>
<reference evidence="3" key="1">
    <citation type="submission" date="2016-03" db="EMBL/GenBank/DDBJ databases">
        <authorList>
            <person name="Ploux O."/>
        </authorList>
    </citation>
    <scope>NUCLEOTIDE SEQUENCE [LARGE SCALE GENOMIC DNA]</scope>
    <source>
        <strain evidence="3">UK7</strain>
    </source>
</reference>
<dbReference type="STRING" id="914237.A0A1E1KQP1"/>
<evidence type="ECO:0008006" key="4">
    <source>
        <dbReference type="Google" id="ProtNLM"/>
    </source>
</evidence>
<comment type="similarity">
    <text evidence="1">Belongs to the asaB hydroxylase/desaturase family.</text>
</comment>
<organism evidence="2 3">
    <name type="scientific">Rhynchosporium graminicola</name>
    <dbReference type="NCBI Taxonomy" id="2792576"/>
    <lineage>
        <taxon>Eukaryota</taxon>
        <taxon>Fungi</taxon>
        <taxon>Dikarya</taxon>
        <taxon>Ascomycota</taxon>
        <taxon>Pezizomycotina</taxon>
        <taxon>Leotiomycetes</taxon>
        <taxon>Helotiales</taxon>
        <taxon>Ploettnerulaceae</taxon>
        <taxon>Rhynchosporium</taxon>
    </lineage>
</organism>
<protein>
    <recommendedName>
        <fullName evidence="4">Methyltransferase</fullName>
    </recommendedName>
</protein>
<dbReference type="GO" id="GO:0016491">
    <property type="term" value="F:oxidoreductase activity"/>
    <property type="evidence" value="ECO:0007669"/>
    <property type="project" value="InterPro"/>
</dbReference>
<dbReference type="PANTHER" id="PTHR34598">
    <property type="entry name" value="BLL6449 PROTEIN"/>
    <property type="match status" value="1"/>
</dbReference>
<dbReference type="EMBL" id="FJUW01000019">
    <property type="protein sequence ID" value="CZT00336.1"/>
    <property type="molecule type" value="Genomic_DNA"/>
</dbReference>
<dbReference type="InParanoid" id="A0A1E1KQP1"/>
<evidence type="ECO:0000313" key="3">
    <source>
        <dbReference type="Proteomes" id="UP000178129"/>
    </source>
</evidence>
<dbReference type="NCBIfam" id="NF041278">
    <property type="entry name" value="CmcJ_NvfI_EfuI"/>
    <property type="match status" value="1"/>
</dbReference>